<keyword evidence="3" id="KW-0804">Transcription</keyword>
<accession>A0AAW8EJP2</accession>
<evidence type="ECO:0000259" key="5">
    <source>
        <dbReference type="PROSITE" id="PS50977"/>
    </source>
</evidence>
<dbReference type="Pfam" id="PF16925">
    <property type="entry name" value="TetR_C_13"/>
    <property type="match status" value="1"/>
</dbReference>
<dbReference type="EMBL" id="JAUSRV010000008">
    <property type="protein sequence ID" value="MDP9972217.1"/>
    <property type="molecule type" value="Genomic_DNA"/>
</dbReference>
<evidence type="ECO:0000313" key="7">
    <source>
        <dbReference type="Proteomes" id="UP001224845"/>
    </source>
</evidence>
<dbReference type="PANTHER" id="PTHR47506">
    <property type="entry name" value="TRANSCRIPTIONAL REGULATORY PROTEIN"/>
    <property type="match status" value="1"/>
</dbReference>
<dbReference type="InterPro" id="IPR009057">
    <property type="entry name" value="Homeodomain-like_sf"/>
</dbReference>
<sequence>MTKKPKAAVARGRRPSPAYAATRDVLIRCGMELLTEQGFSSTGLDAVLKRATVPKGSFYHYFANKDAFGAAVMEAYDDYFKRKLDRWLLNQERAPLDRLADFIADASRGMRKHRFTRGCLVGNLSQELGALPVDFRERLDAILVGWQERVARCLREAQSAGTIPAALDVEQLAEFFWIAWEGAVLRARLVQSDRPLVTFIEAFLSSLDARAQASPRHAADH</sequence>
<dbReference type="Proteomes" id="UP001224845">
    <property type="component" value="Unassembled WGS sequence"/>
</dbReference>
<evidence type="ECO:0000256" key="4">
    <source>
        <dbReference type="PROSITE-ProRule" id="PRU00335"/>
    </source>
</evidence>
<dbReference type="PANTHER" id="PTHR47506:SF6">
    <property type="entry name" value="HTH-TYPE TRANSCRIPTIONAL REPRESSOR NEMR"/>
    <property type="match status" value="1"/>
</dbReference>
<dbReference type="Gene3D" id="1.10.357.10">
    <property type="entry name" value="Tetracycline Repressor, domain 2"/>
    <property type="match status" value="1"/>
</dbReference>
<dbReference type="RefSeq" id="WP_307594826.1">
    <property type="nucleotide sequence ID" value="NZ_JAUSRV010000008.1"/>
</dbReference>
<dbReference type="InterPro" id="IPR001647">
    <property type="entry name" value="HTH_TetR"/>
</dbReference>
<dbReference type="GO" id="GO:0003677">
    <property type="term" value="F:DNA binding"/>
    <property type="evidence" value="ECO:0007669"/>
    <property type="project" value="UniProtKB-UniRule"/>
</dbReference>
<dbReference type="SUPFAM" id="SSF46689">
    <property type="entry name" value="Homeodomain-like"/>
    <property type="match status" value="1"/>
</dbReference>
<reference evidence="6" key="1">
    <citation type="submission" date="2023-07" db="EMBL/GenBank/DDBJ databases">
        <title>Sorghum-associated microbial communities from plants grown in Nebraska, USA.</title>
        <authorList>
            <person name="Schachtman D."/>
        </authorList>
    </citation>
    <scope>NUCLEOTIDE SEQUENCE</scope>
    <source>
        <strain evidence="6">DS3315</strain>
    </source>
</reference>
<dbReference type="InterPro" id="IPR011075">
    <property type="entry name" value="TetR_C"/>
</dbReference>
<dbReference type="AlphaFoldDB" id="A0AAW8EJP2"/>
<feature type="domain" description="HTH tetR-type" evidence="5">
    <location>
        <begin position="20"/>
        <end position="80"/>
    </location>
</feature>
<keyword evidence="1" id="KW-0805">Transcription regulation</keyword>
<keyword evidence="2 4" id="KW-0238">DNA-binding</keyword>
<evidence type="ECO:0000256" key="1">
    <source>
        <dbReference type="ARBA" id="ARBA00023015"/>
    </source>
</evidence>
<proteinExistence type="predicted"/>
<dbReference type="SUPFAM" id="SSF48498">
    <property type="entry name" value="Tetracyclin repressor-like, C-terminal domain"/>
    <property type="match status" value="1"/>
</dbReference>
<dbReference type="InterPro" id="IPR036271">
    <property type="entry name" value="Tet_transcr_reg_TetR-rel_C_sf"/>
</dbReference>
<dbReference type="PROSITE" id="PS50977">
    <property type="entry name" value="HTH_TETR_2"/>
    <property type="match status" value="1"/>
</dbReference>
<organism evidence="6 7">
    <name type="scientific">Variovorax paradoxus</name>
    <dbReference type="NCBI Taxonomy" id="34073"/>
    <lineage>
        <taxon>Bacteria</taxon>
        <taxon>Pseudomonadati</taxon>
        <taxon>Pseudomonadota</taxon>
        <taxon>Betaproteobacteria</taxon>
        <taxon>Burkholderiales</taxon>
        <taxon>Comamonadaceae</taxon>
        <taxon>Variovorax</taxon>
    </lineage>
</organism>
<name>A0AAW8EJP2_VARPD</name>
<protein>
    <submittedName>
        <fullName evidence="6">TetR/AcrR family transcriptional repressor of nem operon</fullName>
    </submittedName>
</protein>
<evidence type="ECO:0000256" key="2">
    <source>
        <dbReference type="ARBA" id="ARBA00023125"/>
    </source>
</evidence>
<dbReference type="PRINTS" id="PR00455">
    <property type="entry name" value="HTHTETR"/>
</dbReference>
<dbReference type="Pfam" id="PF00440">
    <property type="entry name" value="TetR_N"/>
    <property type="match status" value="1"/>
</dbReference>
<comment type="caution">
    <text evidence="6">The sequence shown here is derived from an EMBL/GenBank/DDBJ whole genome shotgun (WGS) entry which is preliminary data.</text>
</comment>
<evidence type="ECO:0000313" key="6">
    <source>
        <dbReference type="EMBL" id="MDP9972217.1"/>
    </source>
</evidence>
<evidence type="ECO:0000256" key="3">
    <source>
        <dbReference type="ARBA" id="ARBA00023163"/>
    </source>
</evidence>
<feature type="DNA-binding region" description="H-T-H motif" evidence="4">
    <location>
        <begin position="43"/>
        <end position="62"/>
    </location>
</feature>
<gene>
    <name evidence="6" type="ORF">J2W39_003459</name>
</gene>